<keyword evidence="6" id="KW-1185">Reference proteome</keyword>
<evidence type="ECO:0000313" key="6">
    <source>
        <dbReference type="Proteomes" id="UP001262410"/>
    </source>
</evidence>
<reference evidence="5 6" key="1">
    <citation type="submission" date="2023-07" db="EMBL/GenBank/DDBJ databases">
        <title>Sorghum-associated microbial communities from plants grown in Nebraska, USA.</title>
        <authorList>
            <person name="Schachtman D."/>
        </authorList>
    </citation>
    <scope>NUCLEOTIDE SEQUENCE [LARGE SCALE GENOMIC DNA]</scope>
    <source>
        <strain evidence="5 6">584</strain>
    </source>
</reference>
<dbReference type="PANTHER" id="PTHR45953">
    <property type="entry name" value="IDURONATE 2-SULFATASE"/>
    <property type="match status" value="1"/>
</dbReference>
<accession>A0ABU1JH17</accession>
<evidence type="ECO:0000256" key="2">
    <source>
        <dbReference type="ARBA" id="ARBA00022801"/>
    </source>
</evidence>
<name>A0ABU1JH17_9PROT</name>
<gene>
    <name evidence="5" type="ORF">E9232_000412</name>
</gene>
<evidence type="ECO:0000259" key="4">
    <source>
        <dbReference type="Pfam" id="PF00884"/>
    </source>
</evidence>
<dbReference type="InterPro" id="IPR017850">
    <property type="entry name" value="Alkaline_phosphatase_core_sf"/>
</dbReference>
<evidence type="ECO:0000256" key="1">
    <source>
        <dbReference type="ARBA" id="ARBA00022723"/>
    </source>
</evidence>
<dbReference type="Proteomes" id="UP001262410">
    <property type="component" value="Unassembled WGS sequence"/>
</dbReference>
<dbReference type="Pfam" id="PF00884">
    <property type="entry name" value="Sulfatase"/>
    <property type="match status" value="1"/>
</dbReference>
<keyword evidence="1" id="KW-0479">Metal-binding</keyword>
<feature type="domain" description="Sulfatase N-terminal" evidence="4">
    <location>
        <begin position="9"/>
        <end position="386"/>
    </location>
</feature>
<protein>
    <submittedName>
        <fullName evidence="5">Arylsulfatase A-like enzyme</fullName>
    </submittedName>
</protein>
<evidence type="ECO:0000256" key="3">
    <source>
        <dbReference type="SAM" id="MobiDB-lite"/>
    </source>
</evidence>
<dbReference type="CDD" id="cd16028">
    <property type="entry name" value="PMH"/>
    <property type="match status" value="1"/>
</dbReference>
<dbReference type="InterPro" id="IPR000917">
    <property type="entry name" value="Sulfatase_N"/>
</dbReference>
<keyword evidence="2" id="KW-0378">Hydrolase</keyword>
<sequence>MREVAGVANVLFITADQWRGDTLSAVGHPCIRTPALDALAADATLFRRHYTNAYPCGPSRATLLTGLYPHTHRSVRNGMPLDARHGNLAQEVRRGGWEPLLFGYTDTSLDPRGRPPGDPARDTYESVAPGFTPVMNLSELSRGWIADLLAKGYDIAEPGQGREPLYDPDPAGETAPGGFGPTRIRAEDSETAFLTDQVLRHLAVRQGQPWFVHLTYVCPHPPFAAPAPWHMAYDPAAVPAPLRGPSAAAEGEQHPLLAGLHRAVPLSKFLNHAEGPASALDAAGVAAVRAAYYGLASEVDHHLGRVFDFLRQSGQWDDTLIVFTSDHGEQLGDHHLFGKLGYFDQSAHIPLIVRDPRAAADAGRGRQVDGFTESVDILPTILGWLGLPVPRQCDGRALLPFCHGETPGDWRDAAHWFYDFGNVRERIESEHGRLQGNECGVQVIRDARRKYVHCTGLPPLFFDLERDPGEFEDRSRDPAYAGEVLAYAQKLLSWRMRHEDRTLSHITLEGGYFEEEPS</sequence>
<dbReference type="RefSeq" id="WP_309791838.1">
    <property type="nucleotide sequence ID" value="NZ_JAVDPW010000001.1"/>
</dbReference>
<evidence type="ECO:0000313" key="5">
    <source>
        <dbReference type="EMBL" id="MDR6287913.1"/>
    </source>
</evidence>
<organism evidence="5 6">
    <name type="scientific">Inquilinus ginsengisoli</name>
    <dbReference type="NCBI Taxonomy" id="363840"/>
    <lineage>
        <taxon>Bacteria</taxon>
        <taxon>Pseudomonadati</taxon>
        <taxon>Pseudomonadota</taxon>
        <taxon>Alphaproteobacteria</taxon>
        <taxon>Rhodospirillales</taxon>
        <taxon>Rhodospirillaceae</taxon>
        <taxon>Inquilinus</taxon>
    </lineage>
</organism>
<dbReference type="Gene3D" id="3.40.720.10">
    <property type="entry name" value="Alkaline Phosphatase, subunit A"/>
    <property type="match status" value="1"/>
</dbReference>
<feature type="region of interest" description="Disordered" evidence="3">
    <location>
        <begin position="159"/>
        <end position="178"/>
    </location>
</feature>
<dbReference type="SUPFAM" id="SSF53649">
    <property type="entry name" value="Alkaline phosphatase-like"/>
    <property type="match status" value="1"/>
</dbReference>
<dbReference type="EMBL" id="JAVDPW010000001">
    <property type="protein sequence ID" value="MDR6287913.1"/>
    <property type="molecule type" value="Genomic_DNA"/>
</dbReference>
<comment type="caution">
    <text evidence="5">The sequence shown here is derived from an EMBL/GenBank/DDBJ whole genome shotgun (WGS) entry which is preliminary data.</text>
</comment>
<dbReference type="PANTHER" id="PTHR45953:SF1">
    <property type="entry name" value="IDURONATE 2-SULFATASE"/>
    <property type="match status" value="1"/>
</dbReference>
<proteinExistence type="predicted"/>